<feature type="compositionally biased region" description="Polar residues" evidence="1">
    <location>
        <begin position="45"/>
        <end position="57"/>
    </location>
</feature>
<dbReference type="EMBL" id="JAIQCV010000007">
    <property type="protein sequence ID" value="KAH1084558.1"/>
    <property type="molecule type" value="Genomic_DNA"/>
</dbReference>
<comment type="caution">
    <text evidence="2">The sequence shown here is derived from an EMBL/GenBank/DDBJ whole genome shotgun (WGS) entry which is preliminary data.</text>
</comment>
<keyword evidence="3" id="KW-1185">Reference proteome</keyword>
<dbReference type="AlphaFoldDB" id="A0A9D3VK83"/>
<feature type="region of interest" description="Disordered" evidence="1">
    <location>
        <begin position="37"/>
        <end position="66"/>
    </location>
</feature>
<reference evidence="2 3" key="1">
    <citation type="journal article" date="2021" name="Plant Biotechnol. J.">
        <title>Multi-omics assisted identification of the key and species-specific regulatory components of drought-tolerant mechanisms in Gossypium stocksii.</title>
        <authorList>
            <person name="Yu D."/>
            <person name="Ke L."/>
            <person name="Zhang D."/>
            <person name="Wu Y."/>
            <person name="Sun Y."/>
            <person name="Mei J."/>
            <person name="Sun J."/>
            <person name="Sun Y."/>
        </authorList>
    </citation>
    <scope>NUCLEOTIDE SEQUENCE [LARGE SCALE GENOMIC DNA]</scope>
    <source>
        <strain evidence="3">cv. E1</strain>
        <tissue evidence="2">Leaf</tissue>
    </source>
</reference>
<name>A0A9D3VK83_9ROSI</name>
<dbReference type="Proteomes" id="UP000828251">
    <property type="component" value="Unassembled WGS sequence"/>
</dbReference>
<evidence type="ECO:0000313" key="2">
    <source>
        <dbReference type="EMBL" id="KAH1084558.1"/>
    </source>
</evidence>
<gene>
    <name evidence="2" type="ORF">J1N35_024319</name>
</gene>
<sequence length="82" mass="8941">MELSVPSHRSSNKCNVHVELLDLTLQKYCSAWMKSVNGKWRPPSSEASGGDNASSPTDMAWPSAETRGHTGYLTFASSSRNP</sequence>
<proteinExistence type="predicted"/>
<protein>
    <submittedName>
        <fullName evidence="2">Uncharacterized protein</fullName>
    </submittedName>
</protein>
<dbReference type="OrthoDB" id="1925287at2759"/>
<evidence type="ECO:0000256" key="1">
    <source>
        <dbReference type="SAM" id="MobiDB-lite"/>
    </source>
</evidence>
<organism evidence="2 3">
    <name type="scientific">Gossypium stocksii</name>
    <dbReference type="NCBI Taxonomy" id="47602"/>
    <lineage>
        <taxon>Eukaryota</taxon>
        <taxon>Viridiplantae</taxon>
        <taxon>Streptophyta</taxon>
        <taxon>Embryophyta</taxon>
        <taxon>Tracheophyta</taxon>
        <taxon>Spermatophyta</taxon>
        <taxon>Magnoliopsida</taxon>
        <taxon>eudicotyledons</taxon>
        <taxon>Gunneridae</taxon>
        <taxon>Pentapetalae</taxon>
        <taxon>rosids</taxon>
        <taxon>malvids</taxon>
        <taxon>Malvales</taxon>
        <taxon>Malvaceae</taxon>
        <taxon>Malvoideae</taxon>
        <taxon>Gossypium</taxon>
    </lineage>
</organism>
<accession>A0A9D3VK83</accession>
<evidence type="ECO:0000313" key="3">
    <source>
        <dbReference type="Proteomes" id="UP000828251"/>
    </source>
</evidence>